<evidence type="ECO:0000256" key="1">
    <source>
        <dbReference type="SAM" id="MobiDB-lite"/>
    </source>
</evidence>
<gene>
    <name evidence="2" type="ORF">BDV96DRAFT_601070</name>
</gene>
<keyword evidence="3" id="KW-1185">Reference proteome</keyword>
<proteinExistence type="predicted"/>
<dbReference type="Proteomes" id="UP000799770">
    <property type="component" value="Unassembled WGS sequence"/>
</dbReference>
<dbReference type="EMBL" id="ML977327">
    <property type="protein sequence ID" value="KAF2113576.1"/>
    <property type="molecule type" value="Genomic_DNA"/>
</dbReference>
<feature type="region of interest" description="Disordered" evidence="1">
    <location>
        <begin position="144"/>
        <end position="183"/>
    </location>
</feature>
<name>A0A6A5Z3D3_9PLEO</name>
<reference evidence="2" key="1">
    <citation type="journal article" date="2020" name="Stud. Mycol.">
        <title>101 Dothideomycetes genomes: a test case for predicting lifestyles and emergence of pathogens.</title>
        <authorList>
            <person name="Haridas S."/>
            <person name="Albert R."/>
            <person name="Binder M."/>
            <person name="Bloem J."/>
            <person name="Labutti K."/>
            <person name="Salamov A."/>
            <person name="Andreopoulos B."/>
            <person name="Baker S."/>
            <person name="Barry K."/>
            <person name="Bills G."/>
            <person name="Bluhm B."/>
            <person name="Cannon C."/>
            <person name="Castanera R."/>
            <person name="Culley D."/>
            <person name="Daum C."/>
            <person name="Ezra D."/>
            <person name="Gonzalez J."/>
            <person name="Henrissat B."/>
            <person name="Kuo A."/>
            <person name="Liang C."/>
            <person name="Lipzen A."/>
            <person name="Lutzoni F."/>
            <person name="Magnuson J."/>
            <person name="Mondo S."/>
            <person name="Nolan M."/>
            <person name="Ohm R."/>
            <person name="Pangilinan J."/>
            <person name="Park H.-J."/>
            <person name="Ramirez L."/>
            <person name="Alfaro M."/>
            <person name="Sun H."/>
            <person name="Tritt A."/>
            <person name="Yoshinaga Y."/>
            <person name="Zwiers L.-H."/>
            <person name="Turgeon B."/>
            <person name="Goodwin S."/>
            <person name="Spatafora J."/>
            <person name="Crous P."/>
            <person name="Grigoriev I."/>
        </authorList>
    </citation>
    <scope>NUCLEOTIDE SEQUENCE</scope>
    <source>
        <strain evidence="2">CBS 627.86</strain>
    </source>
</reference>
<evidence type="ECO:0000313" key="2">
    <source>
        <dbReference type="EMBL" id="KAF2113576.1"/>
    </source>
</evidence>
<feature type="compositionally biased region" description="Polar residues" evidence="1">
    <location>
        <begin position="144"/>
        <end position="163"/>
    </location>
</feature>
<evidence type="ECO:0000313" key="3">
    <source>
        <dbReference type="Proteomes" id="UP000799770"/>
    </source>
</evidence>
<sequence>MTHMDNVHTSSSSLVSQEQAMPVDWCHRAQGCFLRPQERLLGALAVRLHHHVRTSDFEHEANPASRSRVLQMLARELRIASFQKRTISVRICGSSLLQSPPSAGVDFDTSTVRCGLQVTVLRSSSMWSHAAQVTDAELRPATTSTACHWSRQQSVSQNAQQSGRWKDDLGRTLGARVQAQQDA</sequence>
<protein>
    <submittedName>
        <fullName evidence="2">Uncharacterized protein</fullName>
    </submittedName>
</protein>
<organism evidence="2 3">
    <name type="scientific">Lophiotrema nucula</name>
    <dbReference type="NCBI Taxonomy" id="690887"/>
    <lineage>
        <taxon>Eukaryota</taxon>
        <taxon>Fungi</taxon>
        <taxon>Dikarya</taxon>
        <taxon>Ascomycota</taxon>
        <taxon>Pezizomycotina</taxon>
        <taxon>Dothideomycetes</taxon>
        <taxon>Pleosporomycetidae</taxon>
        <taxon>Pleosporales</taxon>
        <taxon>Lophiotremataceae</taxon>
        <taxon>Lophiotrema</taxon>
    </lineage>
</organism>
<accession>A0A6A5Z3D3</accession>
<dbReference type="AlphaFoldDB" id="A0A6A5Z3D3"/>